<evidence type="ECO:0000313" key="2">
    <source>
        <dbReference type="Proteomes" id="UP000593994"/>
    </source>
</evidence>
<dbReference type="GO" id="GO:0005829">
    <property type="term" value="C:cytosol"/>
    <property type="evidence" value="ECO:0007669"/>
    <property type="project" value="TreeGrafter"/>
</dbReference>
<dbReference type="Proteomes" id="UP000593994">
    <property type="component" value="Chromosome"/>
</dbReference>
<dbReference type="PROSITE" id="PS51197">
    <property type="entry name" value="HTH_RRF2_2"/>
    <property type="match status" value="1"/>
</dbReference>
<dbReference type="GO" id="GO:0003700">
    <property type="term" value="F:DNA-binding transcription factor activity"/>
    <property type="evidence" value="ECO:0007669"/>
    <property type="project" value="TreeGrafter"/>
</dbReference>
<gene>
    <name evidence="1" type="ORF">HUE88_08815</name>
</gene>
<dbReference type="InterPro" id="IPR036388">
    <property type="entry name" value="WH-like_DNA-bd_sf"/>
</dbReference>
<dbReference type="EMBL" id="CP054492">
    <property type="protein sequence ID" value="QOY51231.1"/>
    <property type="molecule type" value="Genomic_DNA"/>
</dbReference>
<dbReference type="SUPFAM" id="SSF46785">
    <property type="entry name" value="Winged helix' DNA-binding domain"/>
    <property type="match status" value="1"/>
</dbReference>
<protein>
    <submittedName>
        <fullName evidence="1">Rrf2 family transcriptional regulator</fullName>
    </submittedName>
</protein>
<keyword evidence="2" id="KW-1185">Reference proteome</keyword>
<sequence length="137" mass="15537">MQLSNTSQYAIRVLSYIANINDTKLCSAKELSQMLDIPYKFLTKIMTQLVKAEFIISVQGREGGYKLAKPASNISVIDILNEFNEQINNQQCLLGIGMCDGKNRCSLHDQWAEPKKLIKKMFENSTLESIKGENFKL</sequence>
<organism evidence="1 2">
    <name type="scientific">Candidatus Sulfurimonas baltica</name>
    <dbReference type="NCBI Taxonomy" id="2740404"/>
    <lineage>
        <taxon>Bacteria</taxon>
        <taxon>Pseudomonadati</taxon>
        <taxon>Campylobacterota</taxon>
        <taxon>Epsilonproteobacteria</taxon>
        <taxon>Campylobacterales</taxon>
        <taxon>Sulfurimonadaceae</taxon>
        <taxon>Sulfurimonas</taxon>
    </lineage>
</organism>
<dbReference type="InterPro" id="IPR036390">
    <property type="entry name" value="WH_DNA-bd_sf"/>
</dbReference>
<dbReference type="PANTHER" id="PTHR33221:SF13">
    <property type="entry name" value="TRANSCRIPTIONAL REGULATOR-RELATED"/>
    <property type="match status" value="1"/>
</dbReference>
<dbReference type="NCBIfam" id="TIGR00738">
    <property type="entry name" value="rrf2_super"/>
    <property type="match status" value="1"/>
</dbReference>
<dbReference type="Gene3D" id="1.10.10.10">
    <property type="entry name" value="Winged helix-like DNA-binding domain superfamily/Winged helix DNA-binding domain"/>
    <property type="match status" value="1"/>
</dbReference>
<dbReference type="InterPro" id="IPR000944">
    <property type="entry name" value="Tscrpt_reg_Rrf2"/>
</dbReference>
<proteinExistence type="predicted"/>
<accession>A0A7S7LTG1</accession>
<dbReference type="PANTHER" id="PTHR33221">
    <property type="entry name" value="WINGED HELIX-TURN-HELIX TRANSCRIPTIONAL REGULATOR, RRF2 FAMILY"/>
    <property type="match status" value="1"/>
</dbReference>
<name>A0A7S7LTG1_9BACT</name>
<dbReference type="RefSeq" id="WP_194368345.1">
    <property type="nucleotide sequence ID" value="NZ_CP054492.1"/>
</dbReference>
<dbReference type="Pfam" id="PF02082">
    <property type="entry name" value="Rrf2"/>
    <property type="match status" value="1"/>
</dbReference>
<dbReference type="AlphaFoldDB" id="A0A7S7LTG1"/>
<reference evidence="1 2" key="1">
    <citation type="submission" date="2020-05" db="EMBL/GenBank/DDBJ databases">
        <title>Sulfurimonas marisnigri, sp. nov., and Sulfurimonas baltica, sp. nov., manganese oxide reducing chemolithoautotrophs of the class Epsilonproteobacteria isolated from the pelagic redoxclines of the Black and Baltic Seas and emended description of the genus Sulfurimonas.</title>
        <authorList>
            <person name="Henkel J.V."/>
            <person name="Laudan C."/>
            <person name="Werner J."/>
            <person name="Neu T."/>
            <person name="Plewe S."/>
            <person name="Sproer C."/>
            <person name="Bunk B."/>
            <person name="Schulz-Vogt H.N."/>
        </authorList>
    </citation>
    <scope>NUCLEOTIDE SEQUENCE [LARGE SCALE GENOMIC DNA]</scope>
    <source>
        <strain evidence="1 2">GD2</strain>
    </source>
</reference>
<evidence type="ECO:0000313" key="1">
    <source>
        <dbReference type="EMBL" id="QOY51231.1"/>
    </source>
</evidence>
<dbReference type="KEGG" id="sbal:HUE88_08815"/>